<name>A0A074VMK6_AURM1</name>
<dbReference type="HOGENOM" id="CLU_045076_0_0_1"/>
<reference evidence="2 3" key="1">
    <citation type="journal article" date="2014" name="BMC Genomics">
        <title>Genome sequencing of four Aureobasidium pullulans varieties: biotechnological potential, stress tolerance, and description of new species.</title>
        <authorList>
            <person name="Gostin Ar C."/>
            <person name="Ohm R.A."/>
            <person name="Kogej T."/>
            <person name="Sonjak S."/>
            <person name="Turk M."/>
            <person name="Zajc J."/>
            <person name="Zalar P."/>
            <person name="Grube M."/>
            <person name="Sun H."/>
            <person name="Han J."/>
            <person name="Sharma A."/>
            <person name="Chiniquy J."/>
            <person name="Ngan C.Y."/>
            <person name="Lipzen A."/>
            <person name="Barry K."/>
            <person name="Grigoriev I.V."/>
            <person name="Gunde-Cimerman N."/>
        </authorList>
    </citation>
    <scope>NUCLEOTIDE SEQUENCE [LARGE SCALE GENOMIC DNA]</scope>
    <source>
        <strain evidence="2 3">CBS 110374</strain>
    </source>
</reference>
<dbReference type="Proteomes" id="UP000030672">
    <property type="component" value="Unassembled WGS sequence"/>
</dbReference>
<evidence type="ECO:0000313" key="2">
    <source>
        <dbReference type="EMBL" id="KEQ61955.1"/>
    </source>
</evidence>
<accession>A0A074VMK6</accession>
<keyword evidence="1" id="KW-0732">Signal</keyword>
<feature type="signal peptide" evidence="1">
    <location>
        <begin position="1"/>
        <end position="21"/>
    </location>
</feature>
<dbReference type="AlphaFoldDB" id="A0A074VMK6"/>
<organism evidence="2 3">
    <name type="scientific">Aureobasidium melanogenum (strain CBS 110374)</name>
    <name type="common">Aureobasidium pullulans var. melanogenum</name>
    <dbReference type="NCBI Taxonomy" id="1043003"/>
    <lineage>
        <taxon>Eukaryota</taxon>
        <taxon>Fungi</taxon>
        <taxon>Dikarya</taxon>
        <taxon>Ascomycota</taxon>
        <taxon>Pezizomycotina</taxon>
        <taxon>Dothideomycetes</taxon>
        <taxon>Dothideomycetidae</taxon>
        <taxon>Dothideales</taxon>
        <taxon>Saccotheciaceae</taxon>
        <taxon>Aureobasidium</taxon>
    </lineage>
</organism>
<feature type="chain" id="PRO_5001700802" evidence="1">
    <location>
        <begin position="22"/>
        <end position="309"/>
    </location>
</feature>
<gene>
    <name evidence="2" type="ORF">M437DRAFT_50596</name>
</gene>
<dbReference type="GeneID" id="63915410"/>
<sequence>MLSPVWIAVILSGSFLLLLFGVNVPHEFSSQPPKPTIHIDESQPNAGGVADLILYTYHETDEAFKNLDFFLKHALHDKADFVFIMNGEYTISIPDLPNVKVIDRPNTCYDLGAYGEVLRADDSLLATKYSRFIMINASLRGPFFPSWANNCWSDTYLNKLSDRVKLVGMTYNCAHGEGYPPHLQSMIMATDKQGMAAILPNLKCFETMISAVADGETQISRWIQEAGYGIHALMSSFTAYGGEESEKVYLEACSGSDTLFSGKHNGTSLHPFDTIFSKTNRPWNEYDRKVIDQLTEYAHLSGYSSYDHC</sequence>
<dbReference type="STRING" id="1043003.A0A074VMK6"/>
<protein>
    <submittedName>
        <fullName evidence="2">Uncharacterized protein</fullName>
    </submittedName>
</protein>
<keyword evidence="3" id="KW-1185">Reference proteome</keyword>
<evidence type="ECO:0000256" key="1">
    <source>
        <dbReference type="SAM" id="SignalP"/>
    </source>
</evidence>
<dbReference type="RefSeq" id="XP_040878978.1">
    <property type="nucleotide sequence ID" value="XM_041022037.1"/>
</dbReference>
<dbReference type="EMBL" id="KL584836">
    <property type="protein sequence ID" value="KEQ61955.1"/>
    <property type="molecule type" value="Genomic_DNA"/>
</dbReference>
<proteinExistence type="predicted"/>
<evidence type="ECO:0000313" key="3">
    <source>
        <dbReference type="Proteomes" id="UP000030672"/>
    </source>
</evidence>